<dbReference type="InterPro" id="IPR025451">
    <property type="entry name" value="DUF4211"/>
</dbReference>
<feature type="compositionally biased region" description="Polar residues" evidence="1">
    <location>
        <begin position="284"/>
        <end position="294"/>
    </location>
</feature>
<dbReference type="EMBL" id="CAKKLH010000001">
    <property type="protein sequence ID" value="CAH0098044.1"/>
    <property type="molecule type" value="Genomic_DNA"/>
</dbReference>
<sequence>MNRSLNSKQTQHTATGSKRSVSLLSSEEELSDRRSSSSIESSQSHTDSKCQRSTRKAAKKSWKEKFDPYDCQFVGSSTDEEWDALIPPNHSTDSDLDWNPQQSQSRSTAPPKLRSIAMKRSSTGSPPILKSESNLKASDDDQHSSPPKLMAIINKSKRGCPKLSHPPQLKEKPSSDINNKDKISLSVPTLSNCMESASSCQNSSPPILEARMFFEMKDGHDLSANCKPPKLKIKPTQKEIISPAKPNQHSKSVVMKPVSPNSSLSVNCKPPKLKVKPAIQKDISNQAKPNQPQKSVLVEPVSPNSSLPSNFKPPKLQIKPIQKDSSKQLKPNQPSTSVLVASVSPNSREKIRVSSTSPGPPKLSPIVEKSIEKSKNYISVSSLKETTIRQNLFVEDDISESSLEPPRLTTVKKTRGRGSHKSSKPPILKEEVPVSEAIEEDQVSTPCSPKPPNLTRIFTKSKKRSQKSTQPSFPKEAISILVVPEKDQQISVPSPAALNLNTNVKKSKIRSHKGSRPPEVLEETTKISKVSEDVESMPSLIHLKPKSLPNEKVKRKSPTTLEVAATISPTSSMLPEVQISTPHRPTTSKTISQKRKSDPSSPLPTVKQEPTSEGVQRSPKVCIDFSLSFFGIISHKASFLEKGFESGKFIMLKSDLKTQKTPSIWRIDGKNLLQKYESISYNEGTAYRNISTYSSWMASNKGLYVPIEVEFSVHSKSETIVTFDRSQVMLPIEDGMMEALNEEANSMIDTFQIYLQTLISQALDSNFVKEIVKEQDEYFLSSIAAVEDHWILPKRNMLKEIIKMKKPFQELLETHPGLELKCVTSADKSCDSCNGRNPTRSFEFQTLSYSFDTLDIMEGKPSNRMYRLCLSCTDRILLYHELFHMRYHLFTCCQTKVNQYDQGDGPAALTSSLADQNWKSLMHRKVLLVLAETQQVISQYSADACVI</sequence>
<evidence type="ECO:0000313" key="4">
    <source>
        <dbReference type="Proteomes" id="UP000789390"/>
    </source>
</evidence>
<proteinExistence type="predicted"/>
<dbReference type="GO" id="GO:0005634">
    <property type="term" value="C:nucleus"/>
    <property type="evidence" value="ECO:0007669"/>
    <property type="project" value="TreeGrafter"/>
</dbReference>
<feature type="region of interest" description="Disordered" evidence="1">
    <location>
        <begin position="284"/>
        <end position="366"/>
    </location>
</feature>
<feature type="compositionally biased region" description="Polar residues" evidence="1">
    <location>
        <begin position="328"/>
        <end position="346"/>
    </location>
</feature>
<feature type="region of interest" description="Disordered" evidence="1">
    <location>
        <begin position="242"/>
        <end position="272"/>
    </location>
</feature>
<feature type="compositionally biased region" description="Basic and acidic residues" evidence="1">
    <location>
        <begin position="168"/>
        <end position="181"/>
    </location>
</feature>
<dbReference type="OrthoDB" id="21499at2759"/>
<feature type="region of interest" description="Disordered" evidence="1">
    <location>
        <begin position="564"/>
        <end position="615"/>
    </location>
</feature>
<feature type="compositionally biased region" description="Basic residues" evidence="1">
    <location>
        <begin position="410"/>
        <end position="423"/>
    </location>
</feature>
<name>A0A8J2VXY9_9CRUS</name>
<feature type="region of interest" description="Disordered" evidence="1">
    <location>
        <begin position="404"/>
        <end position="473"/>
    </location>
</feature>
<dbReference type="Proteomes" id="UP000789390">
    <property type="component" value="Unassembled WGS sequence"/>
</dbReference>
<evidence type="ECO:0000313" key="3">
    <source>
        <dbReference type="EMBL" id="CAH0098044.1"/>
    </source>
</evidence>
<keyword evidence="4" id="KW-1185">Reference proteome</keyword>
<comment type="caution">
    <text evidence="3">The sequence shown here is derived from an EMBL/GenBank/DDBJ whole genome shotgun (WGS) entry which is preliminary data.</text>
</comment>
<feature type="compositionally biased region" description="Basic residues" evidence="1">
    <location>
        <begin position="505"/>
        <end position="515"/>
    </location>
</feature>
<protein>
    <recommendedName>
        <fullName evidence="2">DUF4211 domain-containing protein</fullName>
    </recommendedName>
</protein>
<feature type="region of interest" description="Disordered" evidence="1">
    <location>
        <begin position="1"/>
        <end position="63"/>
    </location>
</feature>
<reference evidence="3" key="1">
    <citation type="submission" date="2021-11" db="EMBL/GenBank/DDBJ databases">
        <authorList>
            <person name="Schell T."/>
        </authorList>
    </citation>
    <scope>NUCLEOTIDE SEQUENCE</scope>
    <source>
        <strain evidence="3">M5</strain>
    </source>
</reference>
<dbReference type="PANTHER" id="PTHR14689:SF0">
    <property type="entry name" value="COILED-COIL DOMAIN-CONTAINING PROTEIN 82"/>
    <property type="match status" value="1"/>
</dbReference>
<feature type="compositionally biased region" description="Polar residues" evidence="1">
    <location>
        <begin position="567"/>
        <end position="591"/>
    </location>
</feature>
<organism evidence="3 4">
    <name type="scientific">Daphnia galeata</name>
    <dbReference type="NCBI Taxonomy" id="27404"/>
    <lineage>
        <taxon>Eukaryota</taxon>
        <taxon>Metazoa</taxon>
        <taxon>Ecdysozoa</taxon>
        <taxon>Arthropoda</taxon>
        <taxon>Crustacea</taxon>
        <taxon>Branchiopoda</taxon>
        <taxon>Diplostraca</taxon>
        <taxon>Cladocera</taxon>
        <taxon>Anomopoda</taxon>
        <taxon>Daphniidae</taxon>
        <taxon>Daphnia</taxon>
    </lineage>
</organism>
<dbReference type="AlphaFoldDB" id="A0A8J2VXY9"/>
<evidence type="ECO:0000259" key="2">
    <source>
        <dbReference type="Pfam" id="PF13926"/>
    </source>
</evidence>
<feature type="region of interest" description="Disordered" evidence="1">
    <location>
        <begin position="503"/>
        <end position="535"/>
    </location>
</feature>
<feature type="compositionally biased region" description="Polar residues" evidence="1">
    <location>
        <begin position="1"/>
        <end position="16"/>
    </location>
</feature>
<feature type="compositionally biased region" description="Basic and acidic residues" evidence="1">
    <location>
        <begin position="523"/>
        <end position="532"/>
    </location>
</feature>
<feature type="region of interest" description="Disordered" evidence="1">
    <location>
        <begin position="80"/>
        <end position="181"/>
    </location>
</feature>
<feature type="compositionally biased region" description="Polar residues" evidence="1">
    <location>
        <begin position="99"/>
        <end position="108"/>
    </location>
</feature>
<evidence type="ECO:0000256" key="1">
    <source>
        <dbReference type="SAM" id="MobiDB-lite"/>
    </source>
</evidence>
<feature type="domain" description="DUF4211" evidence="2">
    <location>
        <begin position="738"/>
        <end position="854"/>
    </location>
</feature>
<dbReference type="Pfam" id="PF13926">
    <property type="entry name" value="DUF4211"/>
    <property type="match status" value="1"/>
</dbReference>
<feature type="compositionally biased region" description="Polar residues" evidence="1">
    <location>
        <begin position="120"/>
        <end position="136"/>
    </location>
</feature>
<gene>
    <name evidence="3" type="ORF">DGAL_LOCUS91</name>
</gene>
<accession>A0A8J2VXY9</accession>
<dbReference type="PANTHER" id="PTHR14689">
    <property type="entry name" value="PHORBOL-ESTER_DAG-TYPE DOMAIN-CONTAINING PROTEIN"/>
    <property type="match status" value="1"/>
</dbReference>